<dbReference type="EMBL" id="UFQT01002229">
    <property type="protein sequence ID" value="SSX32973.1"/>
    <property type="molecule type" value="Genomic_DNA"/>
</dbReference>
<dbReference type="EC" id="2.5.1.18" evidence="3"/>
<dbReference type="Pfam" id="PF00043">
    <property type="entry name" value="GST_C"/>
    <property type="match status" value="1"/>
</dbReference>
<comment type="similarity">
    <text evidence="1">Belongs to the GST superfamily. Theta family.</text>
</comment>
<evidence type="ECO:0000256" key="6">
    <source>
        <dbReference type="ARBA" id="ARBA00047960"/>
    </source>
</evidence>
<comment type="catalytic activity">
    <reaction evidence="6">
        <text>RX + glutathione = an S-substituted glutathione + a halide anion + H(+)</text>
        <dbReference type="Rhea" id="RHEA:16437"/>
        <dbReference type="ChEBI" id="CHEBI:15378"/>
        <dbReference type="ChEBI" id="CHEBI:16042"/>
        <dbReference type="ChEBI" id="CHEBI:17792"/>
        <dbReference type="ChEBI" id="CHEBI:57925"/>
        <dbReference type="ChEBI" id="CHEBI:90779"/>
        <dbReference type="EC" id="2.5.1.18"/>
    </reaction>
</comment>
<dbReference type="InterPro" id="IPR004046">
    <property type="entry name" value="GST_C"/>
</dbReference>
<dbReference type="Pfam" id="PF13417">
    <property type="entry name" value="GST_N_3"/>
    <property type="match status" value="1"/>
</dbReference>
<organism evidence="9">
    <name type="scientific">Culicoides sonorensis</name>
    <name type="common">Biting midge</name>
    <dbReference type="NCBI Taxonomy" id="179676"/>
    <lineage>
        <taxon>Eukaryota</taxon>
        <taxon>Metazoa</taxon>
        <taxon>Ecdysozoa</taxon>
        <taxon>Arthropoda</taxon>
        <taxon>Hexapoda</taxon>
        <taxon>Insecta</taxon>
        <taxon>Pterygota</taxon>
        <taxon>Neoptera</taxon>
        <taxon>Endopterygota</taxon>
        <taxon>Diptera</taxon>
        <taxon>Nematocera</taxon>
        <taxon>Chironomoidea</taxon>
        <taxon>Ceratopogonidae</taxon>
        <taxon>Ceratopogoninae</taxon>
        <taxon>Culicoides</taxon>
        <taxon>Monoculicoides</taxon>
    </lineage>
</organism>
<dbReference type="PANTHER" id="PTHR43969">
    <property type="entry name" value="GLUTATHIONE S TRANSFERASE D10, ISOFORM A-RELATED"/>
    <property type="match status" value="1"/>
</dbReference>
<accession>A0A336MW64</accession>
<evidence type="ECO:0000256" key="3">
    <source>
        <dbReference type="ARBA" id="ARBA00012452"/>
    </source>
</evidence>
<dbReference type="InterPro" id="IPR036282">
    <property type="entry name" value="Glutathione-S-Trfase_C_sf"/>
</dbReference>
<keyword evidence="4" id="KW-0808">Transferase</keyword>
<evidence type="ECO:0000259" key="7">
    <source>
        <dbReference type="PROSITE" id="PS50404"/>
    </source>
</evidence>
<dbReference type="PANTHER" id="PTHR43969:SF9">
    <property type="entry name" value="GLUTATHIONE S TRANSFERASE D10, ISOFORM A-RELATED"/>
    <property type="match status" value="1"/>
</dbReference>
<feature type="domain" description="GST N-terminal" evidence="7">
    <location>
        <begin position="6"/>
        <end position="87"/>
    </location>
</feature>
<dbReference type="GO" id="GO:0006749">
    <property type="term" value="P:glutathione metabolic process"/>
    <property type="evidence" value="ECO:0007669"/>
    <property type="project" value="TreeGrafter"/>
</dbReference>
<dbReference type="SUPFAM" id="SSF52833">
    <property type="entry name" value="Thioredoxin-like"/>
    <property type="match status" value="1"/>
</dbReference>
<sequence>MVNKNMIPTLWYMLEGPPSRAVLLTIRNLRLDVKLKLCRTYLKEHLDPKFVSKNPLHTVPFLDDNGFHLTDSHAITQYLVETKAPASTLIGHTPQEKALLNDRLYFDNLLFHKTRAIIAPVLRGYAQDIPEDKAKDLHETLEVLDMYVENGKWVANDHYTIADFHALPIVTNIQSIGMKMDRYHNIMEWLDRCRTIPGYDENSEGAKAMGELFKKKIEENKKIANKA</sequence>
<dbReference type="VEuPathDB" id="VectorBase:CSON005724"/>
<dbReference type="FunFam" id="1.20.1050.10:FF:000007">
    <property type="entry name" value="Glutathione S-transferase 1-1"/>
    <property type="match status" value="1"/>
</dbReference>
<evidence type="ECO:0000313" key="9">
    <source>
        <dbReference type="EMBL" id="SSX32973.1"/>
    </source>
</evidence>
<dbReference type="InterPro" id="IPR010987">
    <property type="entry name" value="Glutathione-S-Trfase_C-like"/>
</dbReference>
<dbReference type="InterPro" id="IPR036249">
    <property type="entry name" value="Thioredoxin-like_sf"/>
</dbReference>
<dbReference type="GO" id="GO:0004364">
    <property type="term" value="F:glutathione transferase activity"/>
    <property type="evidence" value="ECO:0007669"/>
    <property type="project" value="UniProtKB-EC"/>
</dbReference>
<dbReference type="CDD" id="cd03177">
    <property type="entry name" value="GST_C_Delta_Epsilon"/>
    <property type="match status" value="1"/>
</dbReference>
<evidence type="ECO:0000259" key="8">
    <source>
        <dbReference type="PROSITE" id="PS50405"/>
    </source>
</evidence>
<evidence type="ECO:0000256" key="5">
    <source>
        <dbReference type="ARBA" id="ARBA00041523"/>
    </source>
</evidence>
<dbReference type="PROSITE" id="PS50404">
    <property type="entry name" value="GST_NTER"/>
    <property type="match status" value="1"/>
</dbReference>
<dbReference type="SUPFAM" id="SSF47616">
    <property type="entry name" value="GST C-terminal domain-like"/>
    <property type="match status" value="1"/>
</dbReference>
<reference evidence="9" key="1">
    <citation type="submission" date="2018-07" db="EMBL/GenBank/DDBJ databases">
        <authorList>
            <person name="Quirk P.G."/>
            <person name="Krulwich T.A."/>
        </authorList>
    </citation>
    <scope>NUCLEOTIDE SEQUENCE</scope>
</reference>
<dbReference type="InterPro" id="IPR004045">
    <property type="entry name" value="Glutathione_S-Trfase_N"/>
</dbReference>
<gene>
    <name evidence="9" type="primary">CSON005724</name>
</gene>
<proteinExistence type="inferred from homology"/>
<dbReference type="OMA" id="GFARWAN"/>
<dbReference type="SFLD" id="SFLDG00358">
    <property type="entry name" value="Main_(cytGST)"/>
    <property type="match status" value="1"/>
</dbReference>
<feature type="domain" description="GST C-terminal" evidence="8">
    <location>
        <begin position="93"/>
        <end position="217"/>
    </location>
</feature>
<protein>
    <recommendedName>
        <fullName evidence="3">glutathione transferase</fullName>
        <ecNumber evidence="3">2.5.1.18</ecNumber>
    </recommendedName>
    <alternativeName>
        <fullName evidence="5">GST class-theta</fullName>
    </alternativeName>
</protein>
<dbReference type="Gene3D" id="1.20.1050.10">
    <property type="match status" value="1"/>
</dbReference>
<dbReference type="SFLD" id="SFLDS00019">
    <property type="entry name" value="Glutathione_Transferase_(cytos"/>
    <property type="match status" value="1"/>
</dbReference>
<name>A0A336MW64_CULSO</name>
<dbReference type="PROSITE" id="PS50405">
    <property type="entry name" value="GST_CTER"/>
    <property type="match status" value="1"/>
</dbReference>
<evidence type="ECO:0000256" key="1">
    <source>
        <dbReference type="ARBA" id="ARBA00009899"/>
    </source>
</evidence>
<dbReference type="Gene3D" id="3.40.30.10">
    <property type="entry name" value="Glutaredoxin"/>
    <property type="match status" value="1"/>
</dbReference>
<comment type="subunit">
    <text evidence="2">Homodimer.</text>
</comment>
<evidence type="ECO:0000256" key="4">
    <source>
        <dbReference type="ARBA" id="ARBA00022679"/>
    </source>
</evidence>
<dbReference type="AlphaFoldDB" id="A0A336MW64"/>
<evidence type="ECO:0000256" key="2">
    <source>
        <dbReference type="ARBA" id="ARBA00011738"/>
    </source>
</evidence>
<dbReference type="InterPro" id="IPR040079">
    <property type="entry name" value="Glutathione_S-Trfase"/>
</dbReference>